<dbReference type="SUPFAM" id="SSF48371">
    <property type="entry name" value="ARM repeat"/>
    <property type="match status" value="1"/>
</dbReference>
<evidence type="ECO:0000313" key="2">
    <source>
        <dbReference type="Proteomes" id="UP000632849"/>
    </source>
</evidence>
<proteinExistence type="predicted"/>
<reference evidence="1" key="1">
    <citation type="journal article" date="2014" name="Int. J. Syst. Evol. Microbiol.">
        <title>Complete genome sequence of Corynebacterium casei LMG S-19264T (=DSM 44701T), isolated from a smear-ripened cheese.</title>
        <authorList>
            <consortium name="US DOE Joint Genome Institute (JGI-PGF)"/>
            <person name="Walter F."/>
            <person name="Albersmeier A."/>
            <person name="Kalinowski J."/>
            <person name="Ruckert C."/>
        </authorList>
    </citation>
    <scope>NUCLEOTIDE SEQUENCE</scope>
    <source>
        <strain evidence="1">JCM 4122</strain>
    </source>
</reference>
<dbReference type="InterPro" id="IPR011989">
    <property type="entry name" value="ARM-like"/>
</dbReference>
<accession>A0A919BHM1</accession>
<dbReference type="RefSeq" id="WP_190041245.1">
    <property type="nucleotide sequence ID" value="NZ_BNBE01000001.1"/>
</dbReference>
<dbReference type="EMBL" id="BNBE01000001">
    <property type="protein sequence ID" value="GHF89909.1"/>
    <property type="molecule type" value="Genomic_DNA"/>
</dbReference>
<dbReference type="SMART" id="SM00567">
    <property type="entry name" value="EZ_HEAT"/>
    <property type="match status" value="3"/>
</dbReference>
<keyword evidence="2" id="KW-1185">Reference proteome</keyword>
<organism evidence="1 2">
    <name type="scientific">Streptomyces filamentosus</name>
    <name type="common">Streptomyces roseosporus</name>
    <dbReference type="NCBI Taxonomy" id="67294"/>
    <lineage>
        <taxon>Bacteria</taxon>
        <taxon>Bacillati</taxon>
        <taxon>Actinomycetota</taxon>
        <taxon>Actinomycetes</taxon>
        <taxon>Kitasatosporales</taxon>
        <taxon>Streptomycetaceae</taxon>
        <taxon>Streptomyces</taxon>
    </lineage>
</organism>
<dbReference type="Gene3D" id="1.25.10.10">
    <property type="entry name" value="Leucine-rich Repeat Variant"/>
    <property type="match status" value="1"/>
</dbReference>
<sequence>MATFVHLAPAALAARIRRSGIRALSQGRGSGLGSGRGVYLFPVLPSYALTHQWLRELSRRSGPRGLVAVHVRLPDGEPVTAGRYSEREPEEKTAADAVRRVRGLGDKALGWEVFLPRAVARSEVRQVRAVRQVSGWRYFPGAHGVTPCVCCVLPGEYGSRRLRERRPHPEDGPPPASPVLLSRIEKAQVTGDTAALGEALRWYRLRRRGPVARLAPLAGHADPGVRRLLAGAVARWSTPGADGILRELAGDPVPGVRQTVAECLAYRPTPEAGDLLAALAADPDPGVREAVVEGLVHRGTDEVRPLLAALARDPDAGVREAVELLTRE</sequence>
<dbReference type="Pfam" id="PF13646">
    <property type="entry name" value="HEAT_2"/>
    <property type="match status" value="1"/>
</dbReference>
<evidence type="ECO:0000313" key="1">
    <source>
        <dbReference type="EMBL" id="GHF89909.1"/>
    </source>
</evidence>
<reference evidence="1" key="2">
    <citation type="submission" date="2020-09" db="EMBL/GenBank/DDBJ databases">
        <authorList>
            <person name="Sun Q."/>
            <person name="Ohkuma M."/>
        </authorList>
    </citation>
    <scope>NUCLEOTIDE SEQUENCE</scope>
    <source>
        <strain evidence="1">JCM 4122</strain>
    </source>
</reference>
<comment type="caution">
    <text evidence="1">The sequence shown here is derived from an EMBL/GenBank/DDBJ whole genome shotgun (WGS) entry which is preliminary data.</text>
</comment>
<gene>
    <name evidence="1" type="ORF">GCM10017667_18610</name>
</gene>
<dbReference type="InterPro" id="IPR016024">
    <property type="entry name" value="ARM-type_fold"/>
</dbReference>
<dbReference type="Proteomes" id="UP000632849">
    <property type="component" value="Unassembled WGS sequence"/>
</dbReference>
<dbReference type="AlphaFoldDB" id="A0A919BHM1"/>
<name>A0A919BHM1_STRFL</name>
<dbReference type="InterPro" id="IPR004155">
    <property type="entry name" value="PBS_lyase_HEAT"/>
</dbReference>
<protein>
    <recommendedName>
        <fullName evidence="3">HEAT repeat domain-containing protein</fullName>
    </recommendedName>
</protein>
<evidence type="ECO:0008006" key="3">
    <source>
        <dbReference type="Google" id="ProtNLM"/>
    </source>
</evidence>